<keyword evidence="1" id="KW-1133">Transmembrane helix</keyword>
<dbReference type="HOGENOM" id="CLU_020027_7_3_12"/>
<dbReference type="KEGG" id="sbu:SpiBuddy_0145"/>
<dbReference type="InterPro" id="IPR012338">
    <property type="entry name" value="Beta-lactam/transpept-like"/>
</dbReference>
<evidence type="ECO:0000313" key="3">
    <source>
        <dbReference type="EMBL" id="ADY11987.1"/>
    </source>
</evidence>
<dbReference type="EMBL" id="CP002541">
    <property type="protein sequence ID" value="ADY11987.1"/>
    <property type="molecule type" value="Genomic_DNA"/>
</dbReference>
<dbReference type="Gene3D" id="3.40.710.10">
    <property type="entry name" value="DD-peptidase/beta-lactamase superfamily"/>
    <property type="match status" value="1"/>
</dbReference>
<dbReference type="MEROPS" id="S12.006"/>
<sequence length="362" mass="39731">MDMNRKTIITIGLIAGLLISIVIALLGLSLYGKAMMGKIPALSFDEALHYTLQDNEGAVVTVGLLKDGQASYTVYGPDGAILPPTLHTYEIGSLTKTFTATLVAKAVQEGRISLDDTIDQYIALPSNNTYPTIEQLLTHTSGYKSLYFAWPMAANFFTRDNDFFGITKAMVRNRLASLSVPDTTYAYEYSNFGYATLALVLEEIYDQEYAALVTALACDDLHLPNTHISDKNGDLGDYWQWKAGDAYLSAGGLVSTIEDMLAYAQLQLGKQGYIGSSQESLQHIGATNEQYELLGIRLDWIAMAWIIDEENGFIWHNGATSKYNSYLAFDPVRQIAVVILSNLSAKSRIPATVLGVKLMQGL</sequence>
<evidence type="ECO:0000256" key="1">
    <source>
        <dbReference type="SAM" id="Phobius"/>
    </source>
</evidence>
<dbReference type="SUPFAM" id="SSF56601">
    <property type="entry name" value="beta-lactamase/transpeptidase-like"/>
    <property type="match status" value="1"/>
</dbReference>
<gene>
    <name evidence="3" type="ordered locus">SpiBuddy_0145</name>
</gene>
<feature type="domain" description="Beta-lactamase-related" evidence="2">
    <location>
        <begin position="61"/>
        <end position="345"/>
    </location>
</feature>
<evidence type="ECO:0000313" key="4">
    <source>
        <dbReference type="Proteomes" id="UP000008466"/>
    </source>
</evidence>
<dbReference type="AlphaFoldDB" id="F0RXD7"/>
<reference evidence="4" key="1">
    <citation type="submission" date="2011-02" db="EMBL/GenBank/DDBJ databases">
        <title>Complete sequence of Spirochaeta sp. Buddy.</title>
        <authorList>
            <person name="Lucas S."/>
            <person name="Copeland A."/>
            <person name="Lapidus A."/>
            <person name="Cheng J.-F."/>
            <person name="Goodwin L."/>
            <person name="Pitluck S."/>
            <person name="Zeytun A."/>
            <person name="Detter J.C."/>
            <person name="Han C."/>
            <person name="Tapia R."/>
            <person name="Land M."/>
            <person name="Hauser L."/>
            <person name="Kyrpides N."/>
            <person name="Ivanova N."/>
            <person name="Mikhailova N."/>
            <person name="Pagani I."/>
            <person name="Ritalahti K.M."/>
            <person name="Loeffler F.E."/>
            <person name="Woyke T."/>
        </authorList>
    </citation>
    <scope>NUCLEOTIDE SEQUENCE [LARGE SCALE GENOMIC DNA]</scope>
    <source>
        <strain evidence="4">ATCC BAA-1886 / DSM 22777 / Buddy</strain>
    </source>
</reference>
<dbReference type="InterPro" id="IPR050491">
    <property type="entry name" value="AmpC-like"/>
</dbReference>
<dbReference type="InterPro" id="IPR001466">
    <property type="entry name" value="Beta-lactam-related"/>
</dbReference>
<accession>F0RXD7</accession>
<protein>
    <submittedName>
        <fullName evidence="3">Beta-lactamase</fullName>
    </submittedName>
</protein>
<feature type="transmembrane region" description="Helical" evidence="1">
    <location>
        <begin position="7"/>
        <end position="31"/>
    </location>
</feature>
<dbReference type="Proteomes" id="UP000008466">
    <property type="component" value="Chromosome"/>
</dbReference>
<keyword evidence="1" id="KW-0812">Transmembrane</keyword>
<dbReference type="Pfam" id="PF00144">
    <property type="entry name" value="Beta-lactamase"/>
    <property type="match status" value="1"/>
</dbReference>
<keyword evidence="4" id="KW-1185">Reference proteome</keyword>
<proteinExistence type="predicted"/>
<keyword evidence="1" id="KW-0472">Membrane</keyword>
<dbReference type="STRING" id="158189.SpiBuddy_0145"/>
<dbReference type="PANTHER" id="PTHR46825">
    <property type="entry name" value="D-ALANYL-D-ALANINE-CARBOXYPEPTIDASE/ENDOPEPTIDASE AMPH"/>
    <property type="match status" value="1"/>
</dbReference>
<dbReference type="PANTHER" id="PTHR46825:SF9">
    <property type="entry name" value="BETA-LACTAMASE-RELATED DOMAIN-CONTAINING PROTEIN"/>
    <property type="match status" value="1"/>
</dbReference>
<name>F0RXD7_SPHGB</name>
<organism evidence="3 4">
    <name type="scientific">Sphaerochaeta globosa (strain ATCC BAA-1886 / DSM 22777 / Buddy)</name>
    <name type="common">Spirochaeta sp. (strain Buddy)</name>
    <dbReference type="NCBI Taxonomy" id="158189"/>
    <lineage>
        <taxon>Bacteria</taxon>
        <taxon>Pseudomonadati</taxon>
        <taxon>Spirochaetota</taxon>
        <taxon>Spirochaetia</taxon>
        <taxon>Spirochaetales</taxon>
        <taxon>Sphaerochaetaceae</taxon>
        <taxon>Sphaerochaeta</taxon>
    </lineage>
</organism>
<evidence type="ECO:0000259" key="2">
    <source>
        <dbReference type="Pfam" id="PF00144"/>
    </source>
</evidence>
<dbReference type="eggNOG" id="COG1680">
    <property type="taxonomic scope" value="Bacteria"/>
</dbReference>